<evidence type="ECO:0000256" key="6">
    <source>
        <dbReference type="ARBA" id="ARBA00022676"/>
    </source>
</evidence>
<reference evidence="11 12" key="1">
    <citation type="submission" date="2020-08" db="EMBL/GenBank/DDBJ databases">
        <title>Genomic Encyclopedia of Type Strains, Phase IV (KMG-IV): sequencing the most valuable type-strain genomes for metagenomic binning, comparative biology and taxonomic classification.</title>
        <authorList>
            <person name="Goeker M."/>
        </authorList>
    </citation>
    <scope>NUCLEOTIDE SEQUENCE [LARGE SCALE GENOMIC DNA]</scope>
    <source>
        <strain evidence="11 12">DSM 22975</strain>
    </source>
</reference>
<evidence type="ECO:0000313" key="12">
    <source>
        <dbReference type="Proteomes" id="UP000585721"/>
    </source>
</evidence>
<evidence type="ECO:0000256" key="2">
    <source>
        <dbReference type="ARBA" id="ARBA00007110"/>
    </source>
</evidence>
<comment type="function">
    <text evidence="10">Catalyzes the synthesis of alpha-ribazole-5'-phosphate from nicotinate mononucleotide (NAMN) and 5,6-dimethylbenzimidazole (DMB).</text>
</comment>
<keyword evidence="7 10" id="KW-0808">Transferase</keyword>
<keyword evidence="6 10" id="KW-0328">Glycosyltransferase</keyword>
<comment type="caution">
    <text evidence="11">The sequence shown here is derived from an EMBL/GenBank/DDBJ whole genome shotgun (WGS) entry which is preliminary data.</text>
</comment>
<dbReference type="Proteomes" id="UP000585721">
    <property type="component" value="Unassembled WGS sequence"/>
</dbReference>
<evidence type="ECO:0000256" key="1">
    <source>
        <dbReference type="ARBA" id="ARBA00005049"/>
    </source>
</evidence>
<dbReference type="PANTHER" id="PTHR43463:SF1">
    <property type="entry name" value="NICOTINATE-NUCLEOTIDE--DIMETHYLBENZIMIDAZOLE PHOSPHORIBOSYLTRANSFERASE"/>
    <property type="match status" value="1"/>
</dbReference>
<protein>
    <recommendedName>
        <fullName evidence="4 10">Nicotinate-nucleotide--dimethylbenzimidazole phosphoribosyltransferase</fullName>
        <shortName evidence="10">NN:DBI PRT</shortName>
        <ecNumber evidence="3 10">2.4.2.21</ecNumber>
    </recommendedName>
    <alternativeName>
        <fullName evidence="8 10">N(1)-alpha-phosphoribosyltransferase</fullName>
    </alternativeName>
</protein>
<evidence type="ECO:0000256" key="7">
    <source>
        <dbReference type="ARBA" id="ARBA00022679"/>
    </source>
</evidence>
<dbReference type="PANTHER" id="PTHR43463">
    <property type="entry name" value="NICOTINATE-NUCLEOTIDE--DIMETHYLBENZIMIDAZOLE PHOSPHORIBOSYLTRANSFERASE"/>
    <property type="match status" value="1"/>
</dbReference>
<dbReference type="Gene3D" id="1.10.1610.10">
    <property type="match status" value="1"/>
</dbReference>
<evidence type="ECO:0000256" key="9">
    <source>
        <dbReference type="ARBA" id="ARBA00047340"/>
    </source>
</evidence>
<comment type="similarity">
    <text evidence="2 10">Belongs to the CobT family.</text>
</comment>
<gene>
    <name evidence="10" type="primary">cobT</name>
    <name evidence="11" type="ORF">HNR75_002013</name>
</gene>
<evidence type="ECO:0000256" key="5">
    <source>
        <dbReference type="ARBA" id="ARBA00022573"/>
    </source>
</evidence>
<dbReference type="Pfam" id="PF02277">
    <property type="entry name" value="DBI_PRT"/>
    <property type="match status" value="1"/>
</dbReference>
<organism evidence="11 12">
    <name type="scientific">Tolumonas osonensis</name>
    <dbReference type="NCBI Taxonomy" id="675874"/>
    <lineage>
        <taxon>Bacteria</taxon>
        <taxon>Pseudomonadati</taxon>
        <taxon>Pseudomonadota</taxon>
        <taxon>Gammaproteobacteria</taxon>
        <taxon>Aeromonadales</taxon>
        <taxon>Aeromonadaceae</taxon>
        <taxon>Tolumonas</taxon>
    </lineage>
</organism>
<dbReference type="AlphaFoldDB" id="A0A841GR25"/>
<dbReference type="NCBIfam" id="NF000996">
    <property type="entry name" value="PRK00105.1"/>
    <property type="match status" value="1"/>
</dbReference>
<accession>A0A841GR25</accession>
<dbReference type="EC" id="2.4.2.21" evidence="3 10"/>
<dbReference type="RefSeq" id="WP_188026819.1">
    <property type="nucleotide sequence ID" value="NZ_JACHGR010000006.1"/>
</dbReference>
<dbReference type="NCBIfam" id="TIGR03160">
    <property type="entry name" value="cobT_DBIPRT"/>
    <property type="match status" value="1"/>
</dbReference>
<evidence type="ECO:0000256" key="10">
    <source>
        <dbReference type="HAMAP-Rule" id="MF_00230"/>
    </source>
</evidence>
<dbReference type="GO" id="GO:0009236">
    <property type="term" value="P:cobalamin biosynthetic process"/>
    <property type="evidence" value="ECO:0007669"/>
    <property type="project" value="UniProtKB-UniRule"/>
</dbReference>
<keyword evidence="5 10" id="KW-0169">Cobalamin biosynthesis</keyword>
<keyword evidence="12" id="KW-1185">Reference proteome</keyword>
<evidence type="ECO:0000256" key="8">
    <source>
        <dbReference type="ARBA" id="ARBA00030686"/>
    </source>
</evidence>
<dbReference type="CDD" id="cd02439">
    <property type="entry name" value="DMB-PRT_CobT"/>
    <property type="match status" value="1"/>
</dbReference>
<dbReference type="UniPathway" id="UPA00061">
    <property type="reaction ID" value="UER00516"/>
</dbReference>
<evidence type="ECO:0000313" key="11">
    <source>
        <dbReference type="EMBL" id="MBB6056083.1"/>
    </source>
</evidence>
<dbReference type="HAMAP" id="MF_00230">
    <property type="entry name" value="CobT"/>
    <property type="match status" value="1"/>
</dbReference>
<name>A0A841GR25_9GAMM</name>
<dbReference type="InterPro" id="IPR023195">
    <property type="entry name" value="Nict_dMeBzImd_PRibTrfase_N"/>
</dbReference>
<sequence>MSTSWNIKPVSQKDSDAIQHKINMKTKPLGALGALEQTAHQLALIQQKNQIVIQNPTMLVFAGDHGVAEENVSLTSSDVTRQMVLNFLAGGAAINCFCRANDMALKVVDAGIKTPVEDERLILQRVGAGTRNLAKEPAMTEEEVLQSLHYGRQLASQLVSEGCNLLAFGEMGIGNTTPASCIMAALLNKSAADCVGRGTGISDAQLDRKINISATALNRIGNNKTPLNVLREVGGFEIAQITGAILGAAEAGISVLIDGFIITAAALLATRIAPASRDYMLFAHCSGEQGHQTMLEALDAAPLLQLGLRLGEGTGAAIALPLIRSAAEFYNNMASFESAGVTL</sequence>
<dbReference type="SUPFAM" id="SSF52733">
    <property type="entry name" value="Nicotinate mononucleotide:5,6-dimethylbenzimidazole phosphoribosyltransferase (CobT)"/>
    <property type="match status" value="1"/>
</dbReference>
<dbReference type="InterPro" id="IPR017846">
    <property type="entry name" value="Nict_dMeBzImd_PRibTrfase_bact"/>
</dbReference>
<dbReference type="InterPro" id="IPR036087">
    <property type="entry name" value="Nict_dMeBzImd_PRibTrfase_sf"/>
</dbReference>
<dbReference type="InterPro" id="IPR003200">
    <property type="entry name" value="Nict_dMeBzImd_PRibTrfase"/>
</dbReference>
<evidence type="ECO:0000256" key="3">
    <source>
        <dbReference type="ARBA" id="ARBA00011991"/>
    </source>
</evidence>
<dbReference type="Gene3D" id="3.40.50.10210">
    <property type="match status" value="1"/>
</dbReference>
<dbReference type="GO" id="GO:0008939">
    <property type="term" value="F:nicotinate-nucleotide-dimethylbenzimidazole phosphoribosyltransferase activity"/>
    <property type="evidence" value="ECO:0007669"/>
    <property type="project" value="UniProtKB-UniRule"/>
</dbReference>
<comment type="catalytic activity">
    <reaction evidence="9 10">
        <text>5,6-dimethylbenzimidazole + nicotinate beta-D-ribonucleotide = alpha-ribazole 5'-phosphate + nicotinate + H(+)</text>
        <dbReference type="Rhea" id="RHEA:11196"/>
        <dbReference type="ChEBI" id="CHEBI:15378"/>
        <dbReference type="ChEBI" id="CHEBI:15890"/>
        <dbReference type="ChEBI" id="CHEBI:32544"/>
        <dbReference type="ChEBI" id="CHEBI:57502"/>
        <dbReference type="ChEBI" id="CHEBI:57918"/>
        <dbReference type="EC" id="2.4.2.21"/>
    </reaction>
</comment>
<comment type="pathway">
    <text evidence="1 10">Nucleoside biosynthesis; alpha-ribazole biosynthesis; alpha-ribazole from 5,6-dimethylbenzimidazole: step 1/2.</text>
</comment>
<evidence type="ECO:0000256" key="4">
    <source>
        <dbReference type="ARBA" id="ARBA00015486"/>
    </source>
</evidence>
<dbReference type="EMBL" id="JACHGR010000006">
    <property type="protein sequence ID" value="MBB6056083.1"/>
    <property type="molecule type" value="Genomic_DNA"/>
</dbReference>
<feature type="active site" description="Proton acceptor" evidence="10">
    <location>
        <position position="312"/>
    </location>
</feature>
<dbReference type="FunFam" id="3.40.50.10210:FF:000001">
    <property type="entry name" value="Nicotinate-nucleotide--dimethylbenzimidazole phosphoribosyltransferase"/>
    <property type="match status" value="1"/>
</dbReference>
<proteinExistence type="inferred from homology"/>